<proteinExistence type="predicted"/>
<accession>A0A1H0SEZ9</accession>
<dbReference type="GO" id="GO:0004332">
    <property type="term" value="F:fructose-bisphosphate aldolase activity"/>
    <property type="evidence" value="ECO:0007669"/>
    <property type="project" value="InterPro"/>
</dbReference>
<dbReference type="CDD" id="cd00958">
    <property type="entry name" value="DhnA"/>
    <property type="match status" value="1"/>
</dbReference>
<keyword evidence="3" id="KW-1185">Reference proteome</keyword>
<dbReference type="PANTHER" id="PTHR47916">
    <property type="entry name" value="FRUCTOSE-BISPHOSPHATE ALDOLASE CLASS 1"/>
    <property type="match status" value="1"/>
</dbReference>
<sequence length="297" mass="32213">MVVSLEDRGLSTGKLTRLRRMLHLHGAQDGTVLLLPYDHGLEHGPRDFAANPRSGDPAYVLDLAVEGGFNGVVFQIGHARRYYGAVAGRIPLVVKLNGKTEIPPDDEPLSPLNATVEEAVSLGADAVGYTLYVGSPRQSEDFAAFRRVREDCERFGMPLIVWAYPRGSAITRRGGRDSFYAVDYAARVAAELGADVVKVNWPSAEHSPLVPEEYRREVPPQEQLPRVVASACRALVLLSGGDHTDGDVLAERARAACDAGALGLIFGRNFLKRERADALALANRLHKVLSESLTPAP</sequence>
<dbReference type="Pfam" id="PF01791">
    <property type="entry name" value="DeoC"/>
    <property type="match status" value="1"/>
</dbReference>
<dbReference type="Proteomes" id="UP000199691">
    <property type="component" value="Unassembled WGS sequence"/>
</dbReference>
<dbReference type="SMART" id="SM01133">
    <property type="entry name" value="DeoC"/>
    <property type="match status" value="1"/>
</dbReference>
<gene>
    <name evidence="2" type="ORF">SAMN05421507_10835</name>
</gene>
<evidence type="ECO:0000313" key="2">
    <source>
        <dbReference type="EMBL" id="SDP40280.1"/>
    </source>
</evidence>
<feature type="active site" description="Schiff-base intermediate with dihydroxyacetone-P" evidence="1">
    <location>
        <position position="198"/>
    </location>
</feature>
<organism evidence="2 3">
    <name type="scientific">Lentzea jiangxiensis</name>
    <dbReference type="NCBI Taxonomy" id="641025"/>
    <lineage>
        <taxon>Bacteria</taxon>
        <taxon>Bacillati</taxon>
        <taxon>Actinomycetota</taxon>
        <taxon>Actinomycetes</taxon>
        <taxon>Pseudonocardiales</taxon>
        <taxon>Pseudonocardiaceae</taxon>
        <taxon>Lentzea</taxon>
    </lineage>
</organism>
<evidence type="ECO:0000313" key="3">
    <source>
        <dbReference type="Proteomes" id="UP000199691"/>
    </source>
</evidence>
<feature type="active site" description="Proton donor" evidence="1">
    <location>
        <position position="164"/>
    </location>
</feature>
<name>A0A1H0SEZ9_9PSEU</name>
<evidence type="ECO:0000256" key="1">
    <source>
        <dbReference type="PIRSR" id="PIRSR038992-1"/>
    </source>
</evidence>
<dbReference type="AlphaFoldDB" id="A0A1H0SEZ9"/>
<dbReference type="Gene3D" id="3.20.20.70">
    <property type="entry name" value="Aldolase class I"/>
    <property type="match status" value="1"/>
</dbReference>
<dbReference type="EMBL" id="FNIX01000008">
    <property type="protein sequence ID" value="SDP40280.1"/>
    <property type="molecule type" value="Genomic_DNA"/>
</dbReference>
<protein>
    <submittedName>
        <fullName evidence="2">Fructose-bisphosphate aldolase, class I</fullName>
    </submittedName>
</protein>
<dbReference type="InterPro" id="IPR002915">
    <property type="entry name" value="DeoC/FbaB/LacD_aldolase"/>
</dbReference>
<reference evidence="3" key="1">
    <citation type="submission" date="2016-10" db="EMBL/GenBank/DDBJ databases">
        <authorList>
            <person name="Varghese N."/>
            <person name="Submissions S."/>
        </authorList>
    </citation>
    <scope>NUCLEOTIDE SEQUENCE [LARGE SCALE GENOMIC DNA]</scope>
    <source>
        <strain evidence="3">CGMCC 4.6609</strain>
    </source>
</reference>
<dbReference type="PIRSF" id="PIRSF038992">
    <property type="entry name" value="Aldolase_Ia"/>
    <property type="match status" value="1"/>
</dbReference>
<dbReference type="STRING" id="641025.SAMN05421507_10835"/>
<dbReference type="InterPro" id="IPR013785">
    <property type="entry name" value="Aldolase_TIM"/>
</dbReference>
<dbReference type="SUPFAM" id="SSF51569">
    <property type="entry name" value="Aldolase"/>
    <property type="match status" value="1"/>
</dbReference>
<dbReference type="PANTHER" id="PTHR47916:SF1">
    <property type="entry name" value="3-HYDROXY-5-PHOSPHONOOXYPENTANE-2,4-DIONE THIOLASE"/>
    <property type="match status" value="1"/>
</dbReference>
<dbReference type="InterPro" id="IPR050456">
    <property type="entry name" value="DeoC/FbaB_aldolase"/>
</dbReference>
<dbReference type="InterPro" id="IPR041720">
    <property type="entry name" value="FbaB-like"/>
</dbReference>